<evidence type="ECO:0000259" key="9">
    <source>
        <dbReference type="PROSITE" id="PS51910"/>
    </source>
</evidence>
<dbReference type="InterPro" id="IPR001223">
    <property type="entry name" value="Glyco_hydro18_cat"/>
</dbReference>
<dbReference type="AlphaFoldDB" id="A0A9W8MQG4"/>
<evidence type="ECO:0000256" key="5">
    <source>
        <dbReference type="ARBA" id="ARBA00023295"/>
    </source>
</evidence>
<protein>
    <recommendedName>
        <fullName evidence="9">GH18 domain-containing protein</fullName>
    </recommendedName>
</protein>
<evidence type="ECO:0000256" key="3">
    <source>
        <dbReference type="ARBA" id="ARBA00023024"/>
    </source>
</evidence>
<comment type="caution">
    <text evidence="10">The sequence shown here is derived from an EMBL/GenBank/DDBJ whole genome shotgun (WGS) entry which is preliminary data.</text>
</comment>
<dbReference type="SMART" id="SM00636">
    <property type="entry name" value="Glyco_18"/>
    <property type="match status" value="1"/>
</dbReference>
<name>A0A9W8MQG4_9AGAR</name>
<dbReference type="PANTHER" id="PTHR11177:SF392">
    <property type="entry name" value="HAP41P"/>
    <property type="match status" value="1"/>
</dbReference>
<comment type="catalytic activity">
    <reaction evidence="1">
        <text>Random endo-hydrolysis of N-acetyl-beta-D-glucosaminide (1-&gt;4)-beta-linkages in chitin and chitodextrins.</text>
        <dbReference type="EC" id="3.2.1.14"/>
    </reaction>
</comment>
<evidence type="ECO:0000313" key="11">
    <source>
        <dbReference type="Proteomes" id="UP001148786"/>
    </source>
</evidence>
<dbReference type="PROSITE" id="PS51910">
    <property type="entry name" value="GH18_2"/>
    <property type="match status" value="1"/>
</dbReference>
<keyword evidence="6" id="KW-0624">Polysaccharide degradation</keyword>
<keyword evidence="2 7" id="KW-0378">Hydrolase</keyword>
<feature type="domain" description="GH18" evidence="9">
    <location>
        <begin position="1"/>
        <end position="368"/>
    </location>
</feature>
<keyword evidence="5 7" id="KW-0326">Glycosidase</keyword>
<evidence type="ECO:0000256" key="2">
    <source>
        <dbReference type="ARBA" id="ARBA00022801"/>
    </source>
</evidence>
<evidence type="ECO:0000313" key="10">
    <source>
        <dbReference type="EMBL" id="KAJ3502626.1"/>
    </source>
</evidence>
<dbReference type="InterPro" id="IPR011583">
    <property type="entry name" value="Chitinase_II/V-like_cat"/>
</dbReference>
<comment type="similarity">
    <text evidence="8">Belongs to the glycosyl hydrolase 18 family.</text>
</comment>
<dbReference type="EMBL" id="JANKHO010001255">
    <property type="protein sequence ID" value="KAJ3502626.1"/>
    <property type="molecule type" value="Genomic_DNA"/>
</dbReference>
<dbReference type="PANTHER" id="PTHR11177">
    <property type="entry name" value="CHITINASE"/>
    <property type="match status" value="1"/>
</dbReference>
<dbReference type="PROSITE" id="PS01095">
    <property type="entry name" value="GH18_1"/>
    <property type="match status" value="1"/>
</dbReference>
<gene>
    <name evidence="10" type="ORF">NLJ89_g8801</name>
</gene>
<dbReference type="InterPro" id="IPR050314">
    <property type="entry name" value="Glycosyl_Hydrlase_18"/>
</dbReference>
<evidence type="ECO:0000256" key="4">
    <source>
        <dbReference type="ARBA" id="ARBA00023277"/>
    </source>
</evidence>
<evidence type="ECO:0000256" key="7">
    <source>
        <dbReference type="RuleBase" id="RU000489"/>
    </source>
</evidence>
<dbReference type="GO" id="GO:0000272">
    <property type="term" value="P:polysaccharide catabolic process"/>
    <property type="evidence" value="ECO:0007669"/>
    <property type="project" value="UniProtKB-KW"/>
</dbReference>
<dbReference type="GO" id="GO:0008843">
    <property type="term" value="F:endochitinase activity"/>
    <property type="evidence" value="ECO:0007669"/>
    <property type="project" value="UniProtKB-EC"/>
</dbReference>
<organism evidence="10 11">
    <name type="scientific">Agrocybe chaxingu</name>
    <dbReference type="NCBI Taxonomy" id="84603"/>
    <lineage>
        <taxon>Eukaryota</taxon>
        <taxon>Fungi</taxon>
        <taxon>Dikarya</taxon>
        <taxon>Basidiomycota</taxon>
        <taxon>Agaricomycotina</taxon>
        <taxon>Agaricomycetes</taxon>
        <taxon>Agaricomycetidae</taxon>
        <taxon>Agaricales</taxon>
        <taxon>Agaricineae</taxon>
        <taxon>Strophariaceae</taxon>
        <taxon>Agrocybe</taxon>
    </lineage>
</organism>
<dbReference type="InterPro" id="IPR029070">
    <property type="entry name" value="Chitinase_insertion_sf"/>
</dbReference>
<dbReference type="OrthoDB" id="73875at2759"/>
<dbReference type="SUPFAM" id="SSF51445">
    <property type="entry name" value="(Trans)glycosidases"/>
    <property type="match status" value="1"/>
</dbReference>
<dbReference type="InterPro" id="IPR017853">
    <property type="entry name" value="GH"/>
</dbReference>
<reference evidence="10" key="1">
    <citation type="submission" date="2022-07" db="EMBL/GenBank/DDBJ databases">
        <title>Genome Sequence of Agrocybe chaxingu.</title>
        <authorList>
            <person name="Buettner E."/>
        </authorList>
    </citation>
    <scope>NUCLEOTIDE SEQUENCE</scope>
    <source>
        <strain evidence="10">MP-N11</strain>
    </source>
</reference>
<keyword evidence="3" id="KW-0146">Chitin degradation</keyword>
<dbReference type="Pfam" id="PF00704">
    <property type="entry name" value="Glyco_hydro_18"/>
    <property type="match status" value="1"/>
</dbReference>
<dbReference type="GO" id="GO:0006032">
    <property type="term" value="P:chitin catabolic process"/>
    <property type="evidence" value="ECO:0007669"/>
    <property type="project" value="UniProtKB-KW"/>
</dbReference>
<dbReference type="GO" id="GO:0005576">
    <property type="term" value="C:extracellular region"/>
    <property type="evidence" value="ECO:0007669"/>
    <property type="project" value="TreeGrafter"/>
</dbReference>
<proteinExistence type="inferred from homology"/>
<dbReference type="Gene3D" id="3.10.50.10">
    <property type="match status" value="1"/>
</dbReference>
<evidence type="ECO:0000256" key="8">
    <source>
        <dbReference type="RuleBase" id="RU004453"/>
    </source>
</evidence>
<dbReference type="GO" id="GO:0008061">
    <property type="term" value="F:chitin binding"/>
    <property type="evidence" value="ECO:0007669"/>
    <property type="project" value="InterPro"/>
</dbReference>
<dbReference type="InterPro" id="IPR001579">
    <property type="entry name" value="Glyco_hydro_18_chit_AS"/>
</dbReference>
<keyword evidence="4" id="KW-0119">Carbohydrate metabolism</keyword>
<keyword evidence="11" id="KW-1185">Reference proteome</keyword>
<dbReference type="Proteomes" id="UP001148786">
    <property type="component" value="Unassembled WGS sequence"/>
</dbReference>
<sequence>MAFAFALTTNEPSVLELDEQSKQLLPDFVTHAKANGVKALLSIGGYSGSKYFSTAVGTPQNRTTFLKAIVDIAAQYKLDGIDFDWEFPNQALLSCNVISEDDTGNFLELLQELKEDERGANLTLTAAVPIKPFLGVDGNPLSDVSAFAQVFDYIAIMAYDVWGPWSKDTGVGLVGPNAPQEDQCSPSPKGSAQSAIDDWTKAGFPVDKIFDSKIVLGVPSYGRAYSVTPTEAQKLSFADGKLTEYPEFVSIPLGQDEEHGTTSNDPCGAPVPSGNGVFDFRGLISAGYLRSDGNAAKGMHYAFDQCSQTPFLYDSSKQIAVSYEDGASFTSKGDFIARKHLKGFATWDAAGDLGDILVDAIIKGMQSNVY</sequence>
<accession>A0A9W8MQG4</accession>
<evidence type="ECO:0000256" key="1">
    <source>
        <dbReference type="ARBA" id="ARBA00000822"/>
    </source>
</evidence>
<evidence type="ECO:0000256" key="6">
    <source>
        <dbReference type="ARBA" id="ARBA00023326"/>
    </source>
</evidence>
<dbReference type="Gene3D" id="3.20.20.80">
    <property type="entry name" value="Glycosidases"/>
    <property type="match status" value="1"/>
</dbReference>
<dbReference type="SUPFAM" id="SSF54556">
    <property type="entry name" value="Chitinase insertion domain"/>
    <property type="match status" value="1"/>
</dbReference>